<accession>A0A6G7ZNK0</accession>
<keyword evidence="3" id="KW-0472">Membrane</keyword>
<evidence type="ECO:0000256" key="2">
    <source>
        <dbReference type="SAM" id="MobiDB-lite"/>
    </source>
</evidence>
<dbReference type="InterPro" id="IPR005158">
    <property type="entry name" value="BTAD"/>
</dbReference>
<dbReference type="PANTHER" id="PTHR35807">
    <property type="entry name" value="TRANSCRIPTIONAL REGULATOR REDD-RELATED"/>
    <property type="match status" value="1"/>
</dbReference>
<keyword evidence="3" id="KW-0812">Transmembrane</keyword>
<feature type="transmembrane region" description="Helical" evidence="3">
    <location>
        <begin position="278"/>
        <end position="296"/>
    </location>
</feature>
<sequence length="881" mass="97105">MADQGKSRTLLWPSDLALDLLGPVRLRNLAGEDQTPRSRKARAVLAIVTLSPRPVPREVLADLLWGDRGDEQAKASLRQSLYELRQLGAAGYLNISREAVALGTKRLQTDVGLLERQADGNDADALIESLRGVSMPILGSIDDLSPQLDNWLREARSSIIRQITGHGERAANHCIAQGDGRRARLLADELERLDPLDQDAARIGIMADLACGDEAAARRRFKRIDQRLREELGSPASPDLSVLLGPCGKAETRGEPKPQQLTAPDEARQARPWQRRRLSVIVVLIAACAAALFGVYRATLRAETPTIAVLPFDEVGGKQGYFAAGVSDEVLNLLSNQSNLKLMGRLTAQEIGERPNPIEVARDLGVTHLLDGSIRSSSDRLLVIVRLTRVADGAQLWSERYERRAGDIFAVQAEIAKAVAGRLSRSLMPAVQHPTSPVVYELYLAARRLARERRDLTLTEADRLLRRAIRLDPNYAPPYAELAQVLMLRSDHPTAYGTIPIVQAQQEAGQFARKAIALDPNLGDGYAALGLISLNLDGHSEPYMRKAVALSPQRPEFHRWHGETLAALDRNDEAVEEFRQAVEIDPLWGLNYDHLIGALFAVGRNDEARRQVQRFLALSTDARAKNLVVLSLRKLQSDLAGQLQAARALWKAYPNERQMRFNLAAILAQLGERRQSADLVGFDPLAKAALTGDGAELERQSEKLGASFWNQSRLWNATALLIRDGRSAAVVRFYDRNRNDLASNNGGEIAVPEAIVALRNTGRNADAAALLRQLEASNARLPNKGFLQKRKVVRQAAIAALNGDDAQALALLDAGSRRRPFDLIGIPAASIRFDPVFGRLADNPRFDPIDDRILQAVNRERARAGLQPLSREAWRRDNLTI</sequence>
<dbReference type="InterPro" id="IPR011990">
    <property type="entry name" value="TPR-like_helical_dom_sf"/>
</dbReference>
<keyword evidence="6" id="KW-1185">Reference proteome</keyword>
<dbReference type="RefSeq" id="WP_166094312.1">
    <property type="nucleotide sequence ID" value="NZ_CP049871.1"/>
</dbReference>
<dbReference type="Gene3D" id="1.10.10.10">
    <property type="entry name" value="Winged helix-like DNA-binding domain superfamily/Winged helix DNA-binding domain"/>
    <property type="match status" value="1"/>
</dbReference>
<gene>
    <name evidence="5" type="ORF">G7078_06725</name>
</gene>
<protein>
    <recommendedName>
        <fullName evidence="4">Bacterial transcriptional activator domain-containing protein</fullName>
    </recommendedName>
</protein>
<dbReference type="Pfam" id="PF03704">
    <property type="entry name" value="BTAD"/>
    <property type="match status" value="1"/>
</dbReference>
<dbReference type="SUPFAM" id="SSF48452">
    <property type="entry name" value="TPR-like"/>
    <property type="match status" value="2"/>
</dbReference>
<reference evidence="5 6" key="1">
    <citation type="submission" date="2020-03" db="EMBL/GenBank/DDBJ databases">
        <title>Sphingomonas sp. nov., isolated from fish.</title>
        <authorList>
            <person name="Hyun D.-W."/>
            <person name="Bae J.-W."/>
        </authorList>
    </citation>
    <scope>NUCLEOTIDE SEQUENCE [LARGE SCALE GENOMIC DNA]</scope>
    <source>
        <strain evidence="5 6">HDW15C</strain>
    </source>
</reference>
<feature type="repeat" description="TPR" evidence="1">
    <location>
        <begin position="555"/>
        <end position="588"/>
    </location>
</feature>
<evidence type="ECO:0000313" key="5">
    <source>
        <dbReference type="EMBL" id="QIL02513.1"/>
    </source>
</evidence>
<dbReference type="EMBL" id="CP049871">
    <property type="protein sequence ID" value="QIL02513.1"/>
    <property type="molecule type" value="Genomic_DNA"/>
</dbReference>
<dbReference type="InterPro" id="IPR051677">
    <property type="entry name" value="AfsR-DnrI-RedD_regulator"/>
</dbReference>
<name>A0A6G7ZNK0_9SPHN</name>
<evidence type="ECO:0000256" key="1">
    <source>
        <dbReference type="PROSITE-ProRule" id="PRU00339"/>
    </source>
</evidence>
<feature type="region of interest" description="Disordered" evidence="2">
    <location>
        <begin position="248"/>
        <end position="269"/>
    </location>
</feature>
<evidence type="ECO:0000259" key="4">
    <source>
        <dbReference type="Pfam" id="PF03704"/>
    </source>
</evidence>
<dbReference type="InterPro" id="IPR036388">
    <property type="entry name" value="WH-like_DNA-bd_sf"/>
</dbReference>
<evidence type="ECO:0000313" key="6">
    <source>
        <dbReference type="Proteomes" id="UP000502502"/>
    </source>
</evidence>
<evidence type="ECO:0000256" key="3">
    <source>
        <dbReference type="SAM" id="Phobius"/>
    </source>
</evidence>
<dbReference type="PROSITE" id="PS50005">
    <property type="entry name" value="TPR"/>
    <property type="match status" value="1"/>
</dbReference>
<dbReference type="Proteomes" id="UP000502502">
    <property type="component" value="Chromosome"/>
</dbReference>
<dbReference type="KEGG" id="ssin:G7078_06725"/>
<dbReference type="AlphaFoldDB" id="A0A6G7ZNK0"/>
<proteinExistence type="predicted"/>
<dbReference type="Gene3D" id="1.25.40.10">
    <property type="entry name" value="Tetratricopeptide repeat domain"/>
    <property type="match status" value="1"/>
</dbReference>
<dbReference type="InterPro" id="IPR019734">
    <property type="entry name" value="TPR_rpt"/>
</dbReference>
<keyword evidence="3" id="KW-1133">Transmembrane helix</keyword>
<organism evidence="5 6">
    <name type="scientific">Sphingomonas sinipercae</name>
    <dbReference type="NCBI Taxonomy" id="2714944"/>
    <lineage>
        <taxon>Bacteria</taxon>
        <taxon>Pseudomonadati</taxon>
        <taxon>Pseudomonadota</taxon>
        <taxon>Alphaproteobacteria</taxon>
        <taxon>Sphingomonadales</taxon>
        <taxon>Sphingomonadaceae</taxon>
        <taxon>Sphingomonas</taxon>
    </lineage>
</organism>
<feature type="domain" description="Bacterial transcriptional activator" evidence="4">
    <location>
        <begin position="545"/>
        <end position="617"/>
    </location>
</feature>
<keyword evidence="1" id="KW-0802">TPR repeat</keyword>